<protein>
    <recommendedName>
        <fullName evidence="1">SET domain-containing protein</fullName>
    </recommendedName>
</protein>
<dbReference type="SUPFAM" id="SSF82199">
    <property type="entry name" value="SET domain"/>
    <property type="match status" value="1"/>
</dbReference>
<dbReference type="Pfam" id="PF00856">
    <property type="entry name" value="SET"/>
    <property type="match status" value="1"/>
</dbReference>
<proteinExistence type="predicted"/>
<feature type="domain" description="SET" evidence="1">
    <location>
        <begin position="62"/>
        <end position="184"/>
    </location>
</feature>
<keyword evidence="3" id="KW-1185">Reference proteome</keyword>
<dbReference type="EMBL" id="MU250526">
    <property type="protein sequence ID" value="KAG7450239.1"/>
    <property type="molecule type" value="Genomic_DNA"/>
</dbReference>
<dbReference type="InterPro" id="IPR001214">
    <property type="entry name" value="SET_dom"/>
</dbReference>
<dbReference type="RefSeq" id="XP_043043739.1">
    <property type="nucleotide sequence ID" value="XM_043181167.1"/>
</dbReference>
<gene>
    <name evidence="2" type="ORF">BT62DRAFT_498992</name>
</gene>
<dbReference type="OrthoDB" id="5792673at2759"/>
<evidence type="ECO:0000259" key="1">
    <source>
        <dbReference type="PROSITE" id="PS50280"/>
    </source>
</evidence>
<reference evidence="2" key="1">
    <citation type="submission" date="2020-11" db="EMBL/GenBank/DDBJ databases">
        <title>Adaptations for nitrogen fixation in a non-lichenized fungal sporocarp promotes dispersal by wood-feeding termites.</title>
        <authorList>
            <consortium name="DOE Joint Genome Institute"/>
            <person name="Koch R.A."/>
            <person name="Yoon G."/>
            <person name="Arayal U."/>
            <person name="Lail K."/>
            <person name="Amirebrahimi M."/>
            <person name="Labutti K."/>
            <person name="Lipzen A."/>
            <person name="Riley R."/>
            <person name="Barry K."/>
            <person name="Henrissat B."/>
            <person name="Grigoriev I.V."/>
            <person name="Herr J.R."/>
            <person name="Aime M.C."/>
        </authorList>
    </citation>
    <scope>NUCLEOTIDE SEQUENCE</scope>
    <source>
        <strain evidence="2">MCA 3950</strain>
    </source>
</reference>
<name>A0A9P7W1G9_9AGAR</name>
<dbReference type="Gene3D" id="2.170.270.10">
    <property type="entry name" value="SET domain"/>
    <property type="match status" value="1"/>
</dbReference>
<accession>A0A9P7W1G9</accession>
<dbReference type="GeneID" id="66103463"/>
<dbReference type="InterPro" id="IPR046341">
    <property type="entry name" value="SET_dom_sf"/>
</dbReference>
<dbReference type="AlphaFoldDB" id="A0A9P7W1G9"/>
<dbReference type="PROSITE" id="PS50280">
    <property type="entry name" value="SET"/>
    <property type="match status" value="1"/>
</dbReference>
<evidence type="ECO:0000313" key="2">
    <source>
        <dbReference type="EMBL" id="KAG7450239.1"/>
    </source>
</evidence>
<dbReference type="Proteomes" id="UP000812287">
    <property type="component" value="Unassembled WGS sequence"/>
</dbReference>
<evidence type="ECO:0000313" key="3">
    <source>
        <dbReference type="Proteomes" id="UP000812287"/>
    </source>
</evidence>
<sequence>MRCSNEVGPRIFPRHVYVMTPPHWPKDIVYLTSPKYHASVSLGARKFMEPSPVKKGAWAKSSAVAIRRISRPEHPAFGQLGLFAAKKIAPKTHIVDYIGEIHCENRLDSDYDLCLHRFEDGSCIGVDAGKMGNEARFVNDFRGIKDKPNAVFVDRRSELGDLRMGIWSSHEGIKKGEEIVVSYGKAWWHARTK</sequence>
<organism evidence="2 3">
    <name type="scientific">Guyanagaster necrorhizus</name>
    <dbReference type="NCBI Taxonomy" id="856835"/>
    <lineage>
        <taxon>Eukaryota</taxon>
        <taxon>Fungi</taxon>
        <taxon>Dikarya</taxon>
        <taxon>Basidiomycota</taxon>
        <taxon>Agaricomycotina</taxon>
        <taxon>Agaricomycetes</taxon>
        <taxon>Agaricomycetidae</taxon>
        <taxon>Agaricales</taxon>
        <taxon>Marasmiineae</taxon>
        <taxon>Physalacriaceae</taxon>
        <taxon>Guyanagaster</taxon>
    </lineage>
</organism>
<comment type="caution">
    <text evidence="2">The sequence shown here is derived from an EMBL/GenBank/DDBJ whole genome shotgun (WGS) entry which is preliminary data.</text>
</comment>